<evidence type="ECO:0000259" key="5">
    <source>
        <dbReference type="Pfam" id="PF00135"/>
    </source>
</evidence>
<evidence type="ECO:0000256" key="2">
    <source>
        <dbReference type="ARBA" id="ARBA00022801"/>
    </source>
</evidence>
<dbReference type="InterPro" id="IPR002018">
    <property type="entry name" value="CarbesteraseB"/>
</dbReference>
<dbReference type="PROSITE" id="PS00122">
    <property type="entry name" value="CARBOXYLESTERASE_B_1"/>
    <property type="match status" value="1"/>
</dbReference>
<dbReference type="InterPro" id="IPR019826">
    <property type="entry name" value="Carboxylesterase_B_AS"/>
</dbReference>
<dbReference type="RefSeq" id="WP_111492478.1">
    <property type="nucleotide sequence ID" value="NZ_CP031264.1"/>
</dbReference>
<evidence type="ECO:0000256" key="4">
    <source>
        <dbReference type="SAM" id="MobiDB-lite"/>
    </source>
</evidence>
<evidence type="ECO:0000313" key="7">
    <source>
        <dbReference type="Proteomes" id="UP000249340"/>
    </source>
</evidence>
<dbReference type="GO" id="GO:0016787">
    <property type="term" value="F:hydrolase activity"/>
    <property type="evidence" value="ECO:0007669"/>
    <property type="project" value="UniProtKB-KW"/>
</dbReference>
<dbReference type="KEGG" id="stri:C7M71_027035"/>
<dbReference type="Pfam" id="PF00135">
    <property type="entry name" value="COesterase"/>
    <property type="match status" value="1"/>
</dbReference>
<evidence type="ECO:0000256" key="3">
    <source>
        <dbReference type="RuleBase" id="RU361235"/>
    </source>
</evidence>
<name>A0A345T3F0_9ACTN</name>
<dbReference type="EC" id="3.1.1.-" evidence="3"/>
<dbReference type="OrthoDB" id="3199405at2"/>
<dbReference type="Proteomes" id="UP000249340">
    <property type="component" value="Chromosome"/>
</dbReference>
<protein>
    <recommendedName>
        <fullName evidence="3">Carboxylic ester hydrolase</fullName>
        <ecNumber evidence="3">3.1.1.-</ecNumber>
    </recommendedName>
</protein>
<dbReference type="SUPFAM" id="SSF53474">
    <property type="entry name" value="alpha/beta-Hydrolases"/>
    <property type="match status" value="1"/>
</dbReference>
<dbReference type="Gene3D" id="3.40.50.1820">
    <property type="entry name" value="alpha/beta hydrolase"/>
    <property type="match status" value="1"/>
</dbReference>
<reference evidence="7" key="1">
    <citation type="submission" date="2018-07" db="EMBL/GenBank/DDBJ databases">
        <title>Streptacidiphilus bronchialis DSM 106435 chromosome.</title>
        <authorList>
            <person name="Batra D."/>
            <person name="Gulvik C.A."/>
        </authorList>
    </citation>
    <scope>NUCLEOTIDE SEQUENCE [LARGE SCALE GENOMIC DNA]</scope>
    <source>
        <strain evidence="7">DSM 106435</strain>
    </source>
</reference>
<accession>A0A345T3F0</accession>
<organism evidence="6 7">
    <name type="scientific">Peterkaempfera bronchialis</name>
    <dbReference type="NCBI Taxonomy" id="2126346"/>
    <lineage>
        <taxon>Bacteria</taxon>
        <taxon>Bacillati</taxon>
        <taxon>Actinomycetota</taxon>
        <taxon>Actinomycetes</taxon>
        <taxon>Kitasatosporales</taxon>
        <taxon>Streptomycetaceae</taxon>
        <taxon>Peterkaempfera</taxon>
    </lineage>
</organism>
<feature type="region of interest" description="Disordered" evidence="4">
    <location>
        <begin position="37"/>
        <end position="63"/>
    </location>
</feature>
<feature type="domain" description="Carboxylesterase type B" evidence="5">
    <location>
        <begin position="4"/>
        <end position="491"/>
    </location>
</feature>
<keyword evidence="2 3" id="KW-0378">Hydrolase</keyword>
<keyword evidence="7" id="KW-1185">Reference proteome</keyword>
<dbReference type="EMBL" id="CP031264">
    <property type="protein sequence ID" value="AXI80505.1"/>
    <property type="molecule type" value="Genomic_DNA"/>
</dbReference>
<dbReference type="InterPro" id="IPR050309">
    <property type="entry name" value="Type-B_Carboxylest/Lipase"/>
</dbReference>
<sequence length="498" mass="52018">MEIVVPTTHGKVRGREAAGPGGVAAFLGIPYAAPPFGPRRLRPPQSPEPWDGERNAFDYGPTAPKPGYPPALATLLPDPVVPGEECLNLNVWTPAPGRDSALPVMVWIHGGAFRNGSTAVPVYDGTAFARDGVVCVTANYRLGAEGFLLLPDGTANLGLLDQIAALRWVRENIAAFGGDPDNVTLFGESAGAMSATTLMTVPSAAGLFRRVIAQSGAGHHALPPDIARRITARVAAHAGVPATAEVLRETAPQRLVAAVSAVQAEFATGHGREEWGEAAGGGLPLMPVVDGEVLPARPVDAFAAGAGREYGLLTGTNAEEFRLYLVPSGLADAIPEEALPTLLAGHGPEPHRALAAYRAALPDASPGDLLAAVLTDFTFRIPAVRVAEARAAHGAATYVYTFDWRSPAFDGRLGACHALEIGFVFDNLASGLLGGGDAPQRLADEMHAAWVAFAHHGDPGPTWPAYGADRAVLRFAADPTEVVHDPAAAERRLWDGLR</sequence>
<evidence type="ECO:0000256" key="1">
    <source>
        <dbReference type="ARBA" id="ARBA00005964"/>
    </source>
</evidence>
<evidence type="ECO:0000313" key="6">
    <source>
        <dbReference type="EMBL" id="AXI80505.1"/>
    </source>
</evidence>
<proteinExistence type="inferred from homology"/>
<comment type="similarity">
    <text evidence="1 3">Belongs to the type-B carboxylesterase/lipase family.</text>
</comment>
<dbReference type="AlphaFoldDB" id="A0A345T3F0"/>
<gene>
    <name evidence="6" type="ORF">C7M71_027035</name>
</gene>
<dbReference type="PANTHER" id="PTHR11559">
    <property type="entry name" value="CARBOXYLESTERASE"/>
    <property type="match status" value="1"/>
</dbReference>
<dbReference type="InterPro" id="IPR029058">
    <property type="entry name" value="AB_hydrolase_fold"/>
</dbReference>